<reference evidence="3 4" key="1">
    <citation type="submission" date="2021-01" db="EMBL/GenBank/DDBJ databases">
        <title>Chromosome-level genome assembly of a human fungal pathogen reveals clustering of transcriptionally co-regulated genes.</title>
        <authorList>
            <person name="Voorhies M."/>
            <person name="Cohen S."/>
            <person name="Shea T.P."/>
            <person name="Petrus S."/>
            <person name="Munoz J.F."/>
            <person name="Poplawski S."/>
            <person name="Goldman W.E."/>
            <person name="Michael T."/>
            <person name="Cuomo C.A."/>
            <person name="Sil A."/>
            <person name="Beyhan S."/>
        </authorList>
    </citation>
    <scope>NUCLEOTIDE SEQUENCE [LARGE SCALE GENOMIC DNA]</scope>
    <source>
        <strain evidence="3 4">G184AR</strain>
    </source>
</reference>
<sequence>MPSSPALPIFSDPKPFGSMHAVQNSVTRSQKRQRCAENCLSDPPTPVGQHRAKQPRVLSSNPPGCSWDRLSKVWLTRRALKELDRRTAGHTPPAAPREHYQLEGSLDINEDWCRLKRFARHGGPDLRNLRGYPEPYLYQVAPNMTSSRSRSSSRRSRSNLPNRSRFNAIRQSTQRTSTTTERKSSAYDANFEQVLIDHGAYPEEYDYPDDRFPLPSNLDEIIQRLARPRPSLSPSRFSETDFRNFKRTNAHALGEKKVMSSVFPIIRGDADIPYEEDKLFGNLERFADGIVNAMPDFYDGAHAAQLDRRVRSELNSYIVPSTQHNAPILPNFFAEAKGPDGSTAVAKRQALYDGTLGARAMLRLQAYGKELAYDGNAYVVTSTYQDGTLKLFTTHPTASNDPGRDTDYHMTQLRSFSLTDTAETFRQGASAFRNARDWAKEQRDYGIANANGTVADIRVDMSFETSSQSLVSHSAHATRDSETSADEIASANVTRMGRSAGKRTLSPSRRREDPESRDRSSRRSRVHRA</sequence>
<dbReference type="OrthoDB" id="4184638at2759"/>
<dbReference type="AlphaFoldDB" id="A0A8H8CT89"/>
<dbReference type="Proteomes" id="UP000670092">
    <property type="component" value="Unassembled WGS sequence"/>
</dbReference>
<name>A0A8H8CT89_AJECA</name>
<protein>
    <recommendedName>
        <fullName evidence="2">DUF7924 domain-containing protein</fullName>
    </recommendedName>
</protein>
<feature type="domain" description="DUF7924" evidence="2">
    <location>
        <begin position="295"/>
        <end position="443"/>
    </location>
</feature>
<feature type="compositionally biased region" description="Low complexity" evidence="1">
    <location>
        <begin position="158"/>
        <end position="179"/>
    </location>
</feature>
<comment type="caution">
    <text evidence="3">The sequence shown here is derived from an EMBL/GenBank/DDBJ whole genome shotgun (WGS) entry which is preliminary data.</text>
</comment>
<feature type="region of interest" description="Disordered" evidence="1">
    <location>
        <begin position="142"/>
        <end position="184"/>
    </location>
</feature>
<dbReference type="InterPro" id="IPR057684">
    <property type="entry name" value="DUF7924"/>
</dbReference>
<evidence type="ECO:0000256" key="1">
    <source>
        <dbReference type="SAM" id="MobiDB-lite"/>
    </source>
</evidence>
<organism evidence="3 4">
    <name type="scientific">Ajellomyces capsulatus</name>
    <name type="common">Darling's disease fungus</name>
    <name type="synonym">Histoplasma capsulatum</name>
    <dbReference type="NCBI Taxonomy" id="5037"/>
    <lineage>
        <taxon>Eukaryota</taxon>
        <taxon>Fungi</taxon>
        <taxon>Dikarya</taxon>
        <taxon>Ascomycota</taxon>
        <taxon>Pezizomycotina</taxon>
        <taxon>Eurotiomycetes</taxon>
        <taxon>Eurotiomycetidae</taxon>
        <taxon>Onygenales</taxon>
        <taxon>Ajellomycetaceae</taxon>
        <taxon>Histoplasma</taxon>
    </lineage>
</organism>
<evidence type="ECO:0000259" key="2">
    <source>
        <dbReference type="Pfam" id="PF25545"/>
    </source>
</evidence>
<proteinExistence type="predicted"/>
<dbReference type="VEuPathDB" id="FungiDB:I7I52_12441"/>
<feature type="region of interest" description="Disordered" evidence="1">
    <location>
        <begin position="470"/>
        <end position="529"/>
    </location>
</feature>
<dbReference type="EMBL" id="JAEVHI010000006">
    <property type="protein sequence ID" value="KAG5288829.1"/>
    <property type="molecule type" value="Genomic_DNA"/>
</dbReference>
<feature type="compositionally biased region" description="Basic and acidic residues" evidence="1">
    <location>
        <begin position="509"/>
        <end position="521"/>
    </location>
</feature>
<gene>
    <name evidence="3" type="ORF">I7I52_12441</name>
</gene>
<accession>A0A8H8CT89</accession>
<dbReference type="Pfam" id="PF25545">
    <property type="entry name" value="DUF7924"/>
    <property type="match status" value="1"/>
</dbReference>
<feature type="region of interest" description="Disordered" evidence="1">
    <location>
        <begin position="1"/>
        <end position="62"/>
    </location>
</feature>
<evidence type="ECO:0000313" key="3">
    <source>
        <dbReference type="EMBL" id="KAG5288829.1"/>
    </source>
</evidence>
<evidence type="ECO:0000313" key="4">
    <source>
        <dbReference type="Proteomes" id="UP000670092"/>
    </source>
</evidence>